<dbReference type="GO" id="GO:0007188">
    <property type="term" value="P:adenylate cyclase-modulating G protein-coupled receptor signaling pathway"/>
    <property type="evidence" value="ECO:0007669"/>
    <property type="project" value="TreeGrafter"/>
</dbReference>
<feature type="transmembrane region" description="Helical" evidence="11">
    <location>
        <begin position="385"/>
        <end position="403"/>
    </location>
</feature>
<evidence type="ECO:0000256" key="7">
    <source>
        <dbReference type="ARBA" id="ARBA00023136"/>
    </source>
</evidence>
<comment type="similarity">
    <text evidence="2">Belongs to the G-protein coupled receptor 2 family.</text>
</comment>
<accession>A0AA39FCZ7</accession>
<dbReference type="InterPro" id="IPR017983">
    <property type="entry name" value="GPCR_2_secretin-like_CS"/>
</dbReference>
<reference evidence="14" key="1">
    <citation type="journal article" date="2023" name="bioRxiv">
        <title>Scaffold-level genome assemblies of two parasitoid biocontrol wasps reveal the parthenogenesis mechanism and an associated novel virus.</title>
        <authorList>
            <person name="Inwood S."/>
            <person name="Skelly J."/>
            <person name="Guhlin J."/>
            <person name="Harrop T."/>
            <person name="Goldson S."/>
            <person name="Dearden P."/>
        </authorList>
    </citation>
    <scope>NUCLEOTIDE SEQUENCE</scope>
    <source>
        <strain evidence="14">Lincoln</strain>
        <tissue evidence="14">Whole body</tissue>
    </source>
</reference>
<dbReference type="FunFam" id="1.20.1070.10:FF:000527">
    <property type="entry name" value="Parathyroid hormone/parathyroid hormone-related peptide receptor"/>
    <property type="match status" value="1"/>
</dbReference>
<dbReference type="InterPro" id="IPR036445">
    <property type="entry name" value="GPCR_2_extracell_dom_sf"/>
</dbReference>
<dbReference type="PROSITE" id="PS50261">
    <property type="entry name" value="G_PROTEIN_RECEP_F2_4"/>
    <property type="match status" value="1"/>
</dbReference>
<sequence>MSSHDDIEFNSPSIQQQMLDVHAKRCNNGSISQPGWCPETWDSILCWPPTAPETLAELPCPHYIAGFDLKANATRQCMSNGEWYFNSETNNTWSNYTQCYSTQLVTVLMDLPNVQSHNATLIKKYLPIIKIISTVGYAVSLSTLIVAFCILATIKKLRCARNMLHMHLFASFMTRAFMALLKDMLFISGLGFSSNVLIRNGESYWRVNNDSSGTNWHCKAFTSLWQYFILANYLWILMEGLYLHNLVFFALFSNSNSSIRSYVVLGWGLPVFFVLPWISMRVALEDTFCWTTNTNSLVFLAIRIPTILSILVNFVLFINIVRVLFSKLRSTVSEETHLYRRWAKSTLVLVPLFGIHYTVFLGLSYSIDVDEKVELIWLTGDQLFASFQGFFVAVLYCFLNGEVRTEVSRSLRRKKWPKFGSGKWGARSSTRCNSTCSCYGSKFGSKKPSEQEKSWFSLPLQYFLKKPSIHRSTHSMASTQDVTTRGCSLASSHGCLDNVGYGHSTPDNYEQSTSQSSQLHSKYTDQSLLSFSSNISDMEGNYQCNAIEKSNLPRDSHRWCDSESCSLAFELHNNPLS</sequence>
<keyword evidence="10" id="KW-0807">Transducer</keyword>
<keyword evidence="7 11" id="KW-0472">Membrane</keyword>
<feature type="domain" description="G-protein coupled receptors family 2 profile 1" evidence="12">
    <location>
        <begin position="37"/>
        <end position="103"/>
    </location>
</feature>
<keyword evidence="15" id="KW-1185">Reference proteome</keyword>
<dbReference type="PRINTS" id="PR00249">
    <property type="entry name" value="GPCRSECRETIN"/>
</dbReference>
<dbReference type="Proteomes" id="UP001168972">
    <property type="component" value="Unassembled WGS sequence"/>
</dbReference>
<keyword evidence="8" id="KW-0675">Receptor</keyword>
<dbReference type="PROSITE" id="PS50227">
    <property type="entry name" value="G_PROTEIN_RECEP_F2_3"/>
    <property type="match status" value="1"/>
</dbReference>
<feature type="transmembrane region" description="Helical" evidence="11">
    <location>
        <begin position="175"/>
        <end position="198"/>
    </location>
</feature>
<evidence type="ECO:0000256" key="1">
    <source>
        <dbReference type="ARBA" id="ARBA00004651"/>
    </source>
</evidence>
<dbReference type="SMART" id="SM00008">
    <property type="entry name" value="HormR"/>
    <property type="match status" value="1"/>
</dbReference>
<evidence type="ECO:0000256" key="4">
    <source>
        <dbReference type="ARBA" id="ARBA00022692"/>
    </source>
</evidence>
<dbReference type="CDD" id="cd15273">
    <property type="entry name" value="7tmB1_NPR_B7_insect-like"/>
    <property type="match status" value="1"/>
</dbReference>
<dbReference type="PANTHER" id="PTHR45620:SF1">
    <property type="entry name" value="G-PROTEIN COUPLED RECEPTORS FAMILY 2 PROFILE 2 DOMAIN-CONTAINING PROTEIN"/>
    <property type="match status" value="1"/>
</dbReference>
<evidence type="ECO:0000256" key="11">
    <source>
        <dbReference type="SAM" id="Phobius"/>
    </source>
</evidence>
<proteinExistence type="inferred from homology"/>
<feature type="transmembrane region" description="Helical" evidence="11">
    <location>
        <begin position="135"/>
        <end position="154"/>
    </location>
</feature>
<comment type="subcellular location">
    <subcellularLocation>
        <location evidence="1">Cell membrane</location>
        <topology evidence="1">Multi-pass membrane protein</topology>
    </subcellularLocation>
</comment>
<dbReference type="SUPFAM" id="SSF111418">
    <property type="entry name" value="Hormone receptor domain"/>
    <property type="match status" value="1"/>
</dbReference>
<dbReference type="PROSITE" id="PS00649">
    <property type="entry name" value="G_PROTEIN_RECEP_F2_1"/>
    <property type="match status" value="1"/>
</dbReference>
<keyword evidence="6" id="KW-0297">G-protein coupled receptor</keyword>
<dbReference type="InterPro" id="IPR017981">
    <property type="entry name" value="GPCR_2-like_7TM"/>
</dbReference>
<dbReference type="Pfam" id="PF02793">
    <property type="entry name" value="HRM"/>
    <property type="match status" value="1"/>
</dbReference>
<evidence type="ECO:0000313" key="14">
    <source>
        <dbReference type="EMBL" id="KAK0167203.1"/>
    </source>
</evidence>
<feature type="transmembrane region" description="Helical" evidence="11">
    <location>
        <begin position="298"/>
        <end position="325"/>
    </location>
</feature>
<dbReference type="EMBL" id="JAQQBR010001832">
    <property type="protein sequence ID" value="KAK0167203.1"/>
    <property type="molecule type" value="Genomic_DNA"/>
</dbReference>
<evidence type="ECO:0000256" key="5">
    <source>
        <dbReference type="ARBA" id="ARBA00022989"/>
    </source>
</evidence>
<dbReference type="GO" id="GO:0007166">
    <property type="term" value="P:cell surface receptor signaling pathway"/>
    <property type="evidence" value="ECO:0007669"/>
    <property type="project" value="InterPro"/>
</dbReference>
<feature type="domain" description="G-protein coupled receptors family 2 profile 2" evidence="13">
    <location>
        <begin position="129"/>
        <end position="400"/>
    </location>
</feature>
<dbReference type="InterPro" id="IPR000832">
    <property type="entry name" value="GPCR_2_secretin-like"/>
</dbReference>
<dbReference type="PROSITE" id="PS00650">
    <property type="entry name" value="G_PROTEIN_RECEP_F2_2"/>
    <property type="match status" value="1"/>
</dbReference>
<dbReference type="AlphaFoldDB" id="A0AA39FCZ7"/>
<keyword evidence="3" id="KW-1003">Cell membrane</keyword>
<feature type="transmembrane region" description="Helical" evidence="11">
    <location>
        <begin position="233"/>
        <end position="252"/>
    </location>
</feature>
<feature type="transmembrane region" description="Helical" evidence="11">
    <location>
        <begin position="346"/>
        <end position="365"/>
    </location>
</feature>
<reference evidence="14" key="2">
    <citation type="submission" date="2023-03" db="EMBL/GenBank/DDBJ databases">
        <authorList>
            <person name="Inwood S.N."/>
            <person name="Skelly J.G."/>
            <person name="Guhlin J."/>
            <person name="Harrop T.W.R."/>
            <person name="Goldson S.G."/>
            <person name="Dearden P.K."/>
        </authorList>
    </citation>
    <scope>NUCLEOTIDE SEQUENCE</scope>
    <source>
        <strain evidence="14">Lincoln</strain>
        <tissue evidence="14">Whole body</tissue>
    </source>
</reference>
<dbReference type="Gene3D" id="1.20.1070.10">
    <property type="entry name" value="Rhodopsin 7-helix transmembrane proteins"/>
    <property type="match status" value="1"/>
</dbReference>
<dbReference type="SUPFAM" id="SSF81321">
    <property type="entry name" value="Family A G protein-coupled receptor-like"/>
    <property type="match status" value="1"/>
</dbReference>
<evidence type="ECO:0000256" key="9">
    <source>
        <dbReference type="ARBA" id="ARBA00023180"/>
    </source>
</evidence>
<evidence type="ECO:0000256" key="10">
    <source>
        <dbReference type="ARBA" id="ARBA00023224"/>
    </source>
</evidence>
<keyword evidence="4 11" id="KW-0812">Transmembrane</keyword>
<evidence type="ECO:0000256" key="6">
    <source>
        <dbReference type="ARBA" id="ARBA00023040"/>
    </source>
</evidence>
<dbReference type="PANTHER" id="PTHR45620">
    <property type="entry name" value="PDF RECEPTOR-LIKE PROTEIN-RELATED"/>
    <property type="match status" value="1"/>
</dbReference>
<evidence type="ECO:0000313" key="15">
    <source>
        <dbReference type="Proteomes" id="UP001168972"/>
    </source>
</evidence>
<dbReference type="Gene3D" id="4.10.1240.10">
    <property type="entry name" value="GPCR, family 2, extracellular hormone receptor domain"/>
    <property type="match status" value="1"/>
</dbReference>
<dbReference type="InterPro" id="IPR050332">
    <property type="entry name" value="GPCR_2"/>
</dbReference>
<dbReference type="InterPro" id="IPR001879">
    <property type="entry name" value="GPCR_2_extracellular_dom"/>
</dbReference>
<gene>
    <name evidence="14" type="ORF">PV327_004632</name>
</gene>
<dbReference type="GO" id="GO:0017046">
    <property type="term" value="F:peptide hormone binding"/>
    <property type="evidence" value="ECO:0007669"/>
    <property type="project" value="TreeGrafter"/>
</dbReference>
<organism evidence="14 15">
    <name type="scientific">Microctonus hyperodae</name>
    <name type="common">Parasitoid wasp</name>
    <dbReference type="NCBI Taxonomy" id="165561"/>
    <lineage>
        <taxon>Eukaryota</taxon>
        <taxon>Metazoa</taxon>
        <taxon>Ecdysozoa</taxon>
        <taxon>Arthropoda</taxon>
        <taxon>Hexapoda</taxon>
        <taxon>Insecta</taxon>
        <taxon>Pterygota</taxon>
        <taxon>Neoptera</taxon>
        <taxon>Endopterygota</taxon>
        <taxon>Hymenoptera</taxon>
        <taxon>Apocrita</taxon>
        <taxon>Ichneumonoidea</taxon>
        <taxon>Braconidae</taxon>
        <taxon>Euphorinae</taxon>
        <taxon>Microctonus</taxon>
    </lineage>
</organism>
<evidence type="ECO:0000256" key="3">
    <source>
        <dbReference type="ARBA" id="ARBA00022475"/>
    </source>
</evidence>
<dbReference type="GO" id="GO:0005886">
    <property type="term" value="C:plasma membrane"/>
    <property type="evidence" value="ECO:0007669"/>
    <property type="project" value="UniProtKB-SubCell"/>
</dbReference>
<name>A0AA39FCZ7_MICHY</name>
<evidence type="ECO:0000256" key="8">
    <source>
        <dbReference type="ARBA" id="ARBA00023170"/>
    </source>
</evidence>
<comment type="caution">
    <text evidence="14">The sequence shown here is derived from an EMBL/GenBank/DDBJ whole genome shotgun (WGS) entry which is preliminary data.</text>
</comment>
<evidence type="ECO:0000256" key="2">
    <source>
        <dbReference type="ARBA" id="ARBA00005314"/>
    </source>
</evidence>
<protein>
    <submittedName>
        <fullName evidence="14">Uncharacterized protein</fullName>
    </submittedName>
</protein>
<keyword evidence="9" id="KW-0325">Glycoprotein</keyword>
<dbReference type="GO" id="GO:0008528">
    <property type="term" value="F:G protein-coupled peptide receptor activity"/>
    <property type="evidence" value="ECO:0007669"/>
    <property type="project" value="TreeGrafter"/>
</dbReference>
<evidence type="ECO:0000259" key="12">
    <source>
        <dbReference type="PROSITE" id="PS50227"/>
    </source>
</evidence>
<keyword evidence="5 11" id="KW-1133">Transmembrane helix</keyword>
<evidence type="ECO:0000259" key="13">
    <source>
        <dbReference type="PROSITE" id="PS50261"/>
    </source>
</evidence>
<feature type="transmembrane region" description="Helical" evidence="11">
    <location>
        <begin position="259"/>
        <end position="278"/>
    </location>
</feature>
<dbReference type="Pfam" id="PF00002">
    <property type="entry name" value="7tm_2"/>
    <property type="match status" value="1"/>
</dbReference>